<evidence type="ECO:0000313" key="2">
    <source>
        <dbReference type="Proteomes" id="UP000054226"/>
    </source>
</evidence>
<evidence type="ECO:0000313" key="1">
    <source>
        <dbReference type="EMBL" id="EME54974.1"/>
    </source>
</evidence>
<proteinExistence type="predicted"/>
<dbReference type="OrthoDB" id="9926580at2"/>
<accession>M2Z2Y2</accession>
<dbReference type="AlphaFoldDB" id="M2Z2Y2"/>
<reference evidence="1 2" key="1">
    <citation type="journal article" date="2013" name="Genome Announc.">
        <title>Draft Genome Sequence of Amycolatopsis decaplanina Strain DSM 44594T.</title>
        <authorList>
            <person name="Kaur N."/>
            <person name="Kumar S."/>
            <person name="Bala M."/>
            <person name="Raghava G.P."/>
            <person name="Mayilraj S."/>
        </authorList>
    </citation>
    <scope>NUCLEOTIDE SEQUENCE [LARGE SCALE GENOMIC DNA]</scope>
    <source>
        <strain evidence="1 2">DSM 44594</strain>
    </source>
</reference>
<name>M2Z2Y2_9PSEU</name>
<comment type="caution">
    <text evidence="1">The sequence shown here is derived from an EMBL/GenBank/DDBJ whole genome shotgun (WGS) entry which is preliminary data.</text>
</comment>
<keyword evidence="2" id="KW-1185">Reference proteome</keyword>
<organism evidence="1 2">
    <name type="scientific">Amycolatopsis decaplanina DSM 44594</name>
    <dbReference type="NCBI Taxonomy" id="1284240"/>
    <lineage>
        <taxon>Bacteria</taxon>
        <taxon>Bacillati</taxon>
        <taxon>Actinomycetota</taxon>
        <taxon>Actinomycetes</taxon>
        <taxon>Pseudonocardiales</taxon>
        <taxon>Pseudonocardiaceae</taxon>
        <taxon>Amycolatopsis</taxon>
    </lineage>
</organism>
<dbReference type="Proteomes" id="UP000054226">
    <property type="component" value="Unassembled WGS sequence"/>
</dbReference>
<dbReference type="EMBL" id="AOHO01000068">
    <property type="protein sequence ID" value="EME54974.1"/>
    <property type="molecule type" value="Genomic_DNA"/>
</dbReference>
<dbReference type="PATRIC" id="fig|1284240.4.peg.5229"/>
<sequence length="161" mass="17723">MPIMTSPALSLAGTDREVREAALRYWSDFGWPVRTNHTEVVLSLQQDLLAVAMPAGRGGPLLEILEAEGARGGVVSLRGSRRQWWAFLITPAERWRVPPTRDLWMFSEGSDLPLPHDTALVTDVGWIREPTPGEALFDGDRLLDATTVLSHSTHTGIGTAR</sequence>
<gene>
    <name evidence="1" type="ORF">H074_25737</name>
</gene>
<protein>
    <submittedName>
        <fullName evidence="1">Uncharacterized protein</fullName>
    </submittedName>
</protein>